<feature type="transmembrane region" description="Helical" evidence="1">
    <location>
        <begin position="168"/>
        <end position="189"/>
    </location>
</feature>
<dbReference type="Proteomes" id="UP000539111">
    <property type="component" value="Unassembled WGS sequence"/>
</dbReference>
<evidence type="ECO:0000313" key="2">
    <source>
        <dbReference type="EMBL" id="NYI66249.1"/>
    </source>
</evidence>
<gene>
    <name evidence="2" type="ORF">BJY26_000555</name>
</gene>
<feature type="transmembrane region" description="Helical" evidence="1">
    <location>
        <begin position="253"/>
        <end position="273"/>
    </location>
</feature>
<comment type="caution">
    <text evidence="2">The sequence shown here is derived from an EMBL/GenBank/DDBJ whole genome shotgun (WGS) entry which is preliminary data.</text>
</comment>
<name>A0A7Z0CZG2_9MICO</name>
<feature type="transmembrane region" description="Helical" evidence="1">
    <location>
        <begin position="196"/>
        <end position="217"/>
    </location>
</feature>
<dbReference type="AlphaFoldDB" id="A0A7Z0CZG2"/>
<reference evidence="2 3" key="1">
    <citation type="submission" date="2020-07" db="EMBL/GenBank/DDBJ databases">
        <title>Sequencing the genomes of 1000 actinobacteria strains.</title>
        <authorList>
            <person name="Klenk H.-P."/>
        </authorList>
    </citation>
    <scope>NUCLEOTIDE SEQUENCE [LARGE SCALE GENOMIC DNA]</scope>
    <source>
        <strain evidence="2 3">DSM 26341</strain>
    </source>
</reference>
<keyword evidence="1" id="KW-1133">Transmembrane helix</keyword>
<organism evidence="2 3">
    <name type="scientific">Spelaeicoccus albus</name>
    <dbReference type="NCBI Taxonomy" id="1280376"/>
    <lineage>
        <taxon>Bacteria</taxon>
        <taxon>Bacillati</taxon>
        <taxon>Actinomycetota</taxon>
        <taxon>Actinomycetes</taxon>
        <taxon>Micrococcales</taxon>
        <taxon>Brevibacteriaceae</taxon>
        <taxon>Spelaeicoccus</taxon>
    </lineage>
</organism>
<sequence length="280" mass="28479">MYKSELAKLLYSRALWIVAIVSSIGVIATSLLSVFARDFVSWAENVAGSSSAVAGELDVAGFSHASMQWATLNISGASGSSTGISAICLIVLGLLNVTGDFRFGSMSTTLIASPSRTRALAARGAAIATVAAAIAVVLVAITAVALTLGLVIHGVPLAVPVGGMLTNWLIEVAALIAMALIGMGVGLIVRSQVAALVIVFTWVFAESLVRSIVAFLVKGTTIADFLPLGLGTAVNHGSGEFSGGALVSVAPSIALIALIVWMVCTVGVGGFTLRRRDVPA</sequence>
<feature type="transmembrane region" description="Helical" evidence="1">
    <location>
        <begin position="83"/>
        <end position="103"/>
    </location>
</feature>
<dbReference type="RefSeq" id="WP_179425457.1">
    <property type="nucleotide sequence ID" value="NZ_JACBZP010000001.1"/>
</dbReference>
<keyword evidence="3" id="KW-1185">Reference proteome</keyword>
<dbReference type="EMBL" id="JACBZP010000001">
    <property type="protein sequence ID" value="NYI66249.1"/>
    <property type="molecule type" value="Genomic_DNA"/>
</dbReference>
<evidence type="ECO:0000313" key="3">
    <source>
        <dbReference type="Proteomes" id="UP000539111"/>
    </source>
</evidence>
<evidence type="ECO:0000256" key="1">
    <source>
        <dbReference type="SAM" id="Phobius"/>
    </source>
</evidence>
<proteinExistence type="predicted"/>
<feature type="transmembrane region" description="Helical" evidence="1">
    <location>
        <begin position="124"/>
        <end position="148"/>
    </location>
</feature>
<accession>A0A7Z0CZG2</accession>
<keyword evidence="1" id="KW-0812">Transmembrane</keyword>
<keyword evidence="1" id="KW-0472">Membrane</keyword>
<protein>
    <submittedName>
        <fullName evidence="2">ABC-type transport system involved in multi-copper enzyme maturation permease subunit</fullName>
    </submittedName>
</protein>
<feature type="transmembrane region" description="Helical" evidence="1">
    <location>
        <begin position="14"/>
        <end position="36"/>
    </location>
</feature>